<dbReference type="EMBL" id="BGZK01000454">
    <property type="protein sequence ID" value="GBP44541.1"/>
    <property type="molecule type" value="Genomic_DNA"/>
</dbReference>
<organism evidence="2 3">
    <name type="scientific">Eumeta variegata</name>
    <name type="common">Bagworm moth</name>
    <name type="synonym">Eumeta japonica</name>
    <dbReference type="NCBI Taxonomy" id="151549"/>
    <lineage>
        <taxon>Eukaryota</taxon>
        <taxon>Metazoa</taxon>
        <taxon>Ecdysozoa</taxon>
        <taxon>Arthropoda</taxon>
        <taxon>Hexapoda</taxon>
        <taxon>Insecta</taxon>
        <taxon>Pterygota</taxon>
        <taxon>Neoptera</taxon>
        <taxon>Endopterygota</taxon>
        <taxon>Lepidoptera</taxon>
        <taxon>Glossata</taxon>
        <taxon>Ditrysia</taxon>
        <taxon>Tineoidea</taxon>
        <taxon>Psychidae</taxon>
        <taxon>Oiketicinae</taxon>
        <taxon>Eumeta</taxon>
    </lineage>
</organism>
<reference evidence="2 3" key="1">
    <citation type="journal article" date="2019" name="Commun. Biol.">
        <title>The bagworm genome reveals a unique fibroin gene that provides high tensile strength.</title>
        <authorList>
            <person name="Kono N."/>
            <person name="Nakamura H."/>
            <person name="Ohtoshi R."/>
            <person name="Tomita M."/>
            <person name="Numata K."/>
            <person name="Arakawa K."/>
        </authorList>
    </citation>
    <scope>NUCLEOTIDE SEQUENCE [LARGE SCALE GENOMIC DNA]</scope>
</reference>
<proteinExistence type="predicted"/>
<feature type="compositionally biased region" description="Basic residues" evidence="1">
    <location>
        <begin position="40"/>
        <end position="53"/>
    </location>
</feature>
<name>A0A4C1W0C8_EUMVA</name>
<dbReference type="AlphaFoldDB" id="A0A4C1W0C8"/>
<comment type="caution">
    <text evidence="2">The sequence shown here is derived from an EMBL/GenBank/DDBJ whole genome shotgun (WGS) entry which is preliminary data.</text>
</comment>
<evidence type="ECO:0000313" key="3">
    <source>
        <dbReference type="Proteomes" id="UP000299102"/>
    </source>
</evidence>
<evidence type="ECO:0008006" key="4">
    <source>
        <dbReference type="Google" id="ProtNLM"/>
    </source>
</evidence>
<dbReference type="OrthoDB" id="1728974at2759"/>
<evidence type="ECO:0000313" key="2">
    <source>
        <dbReference type="EMBL" id="GBP44541.1"/>
    </source>
</evidence>
<gene>
    <name evidence="2" type="ORF">EVAR_86765_1</name>
</gene>
<dbReference type="PANTHER" id="PTHR10492">
    <property type="match status" value="1"/>
</dbReference>
<dbReference type="PANTHER" id="PTHR10492:SF57">
    <property type="entry name" value="ATP-DEPENDENT DNA HELICASE"/>
    <property type="match status" value="1"/>
</dbReference>
<sequence length="413" mass="47557">MDDDPSEIRQRAEWGKREWPRLKEFDIKTSRLQTQCGHSPRSKRIPTKRKHYRTGSAGRAASFICKSGNYKPGVIGARPKCGSNPPFRRTTNRLAPFSTPKRARTSESDEQRALRLENLRVHAAETRSSESSEQREVMLETDRIRITEARSSETTEQRERRLQNVRISTARSRRTLNADLNLGAPSNLRTKHQECCASGKVKLPELHPRLEPLSTKSLKLIAHTTDRSMRFYFDEEKMDIISTSESEIHKQTRKQIRNKESDMAVFRAGNVSAPLDEINQYQLGAATLAAMKHDALGRLYTVHPNNTECFYLRLLLINVRGPTSFQDLRTFDVQQCATYHQACQEPNLLENDAHWDTALADALNTARPQQIRTLFAYICIILTTCFPSNPKDLWEKYKDYKSEDILHRLRTTN</sequence>
<evidence type="ECO:0000256" key="1">
    <source>
        <dbReference type="SAM" id="MobiDB-lite"/>
    </source>
</evidence>
<feature type="region of interest" description="Disordered" evidence="1">
    <location>
        <begin position="31"/>
        <end position="55"/>
    </location>
</feature>
<keyword evidence="3" id="KW-1185">Reference proteome</keyword>
<dbReference type="Proteomes" id="UP000299102">
    <property type="component" value="Unassembled WGS sequence"/>
</dbReference>
<dbReference type="STRING" id="151549.A0A4C1W0C8"/>
<protein>
    <recommendedName>
        <fullName evidence="4">Helitron helicase-like domain-containing protein</fullName>
    </recommendedName>
</protein>
<accession>A0A4C1W0C8</accession>